<keyword evidence="4" id="KW-1185">Reference proteome</keyword>
<reference evidence="2" key="1">
    <citation type="journal article" date="2017" name="Genome Announc.">
        <title>High-Quality Whole-Genome Sequences of the Oligo-Mouse-Microbiota Bacterial Community.</title>
        <authorList>
            <person name="Garzetti D."/>
            <person name="Brugiroux S."/>
            <person name="Bunk B."/>
            <person name="Pukall R."/>
            <person name="McCoy K.D."/>
            <person name="Macpherson A.J."/>
            <person name="Stecher B."/>
        </authorList>
    </citation>
    <scope>NUCLEOTIDE SEQUENCE</scope>
    <source>
        <strain evidence="2">KB18</strain>
    </source>
</reference>
<protein>
    <submittedName>
        <fullName evidence="2">Class I SAM-dependent methyltransferase</fullName>
    </submittedName>
    <submittedName>
        <fullName evidence="3">Methyltransferase domain-containing protein</fullName>
    </submittedName>
</protein>
<dbReference type="GO" id="GO:0032259">
    <property type="term" value="P:methylation"/>
    <property type="evidence" value="ECO:0007669"/>
    <property type="project" value="UniProtKB-KW"/>
</dbReference>
<dbReference type="CDD" id="cd02440">
    <property type="entry name" value="AdoMet_MTases"/>
    <property type="match status" value="1"/>
</dbReference>
<dbReference type="Pfam" id="PF13649">
    <property type="entry name" value="Methyltransf_25"/>
    <property type="match status" value="1"/>
</dbReference>
<dbReference type="Proteomes" id="UP000196710">
    <property type="component" value="Chromosome"/>
</dbReference>
<dbReference type="RefSeq" id="WP_066533581.1">
    <property type="nucleotide sequence ID" value="NZ_CAJTCQ010000003.1"/>
</dbReference>
<dbReference type="InterPro" id="IPR029063">
    <property type="entry name" value="SAM-dependent_MTases_sf"/>
</dbReference>
<dbReference type="Proteomes" id="UP000596035">
    <property type="component" value="Chromosome"/>
</dbReference>
<dbReference type="InterPro" id="IPR041698">
    <property type="entry name" value="Methyltransf_25"/>
</dbReference>
<proteinExistence type="predicted"/>
<sequence length="265" mass="30481">MQAKDYLAQYYGGYDEDGRLLSKHGMVEFITTMKYIKKYLRPGMRVLEIGAGTGRYSHALAREGYTVDAVELIESNIEAFKRNTQPGEKVTIAQGDARQLDMCGEDTYDITLLLGPMYHLFTRGDQERALSEAVRVTKPGGVIFAAYCMGDPSIVAFGFIKGNIMELMREGMLDEETFKPHSDPWNIFQLYRTEDIDSLRETLPVERLHFIAADGFTQHMRETVDAMDDETYELYVKYHLAICERQDMTGWSHHTLEVFRKLREL</sequence>
<reference evidence="3 5" key="3">
    <citation type="submission" date="2020-11" db="EMBL/GenBank/DDBJ databases">
        <title>Closed and high quality bacterial genomes of the OMM12 community.</title>
        <authorList>
            <person name="Marbouty M."/>
            <person name="Lamy-Besnier Q."/>
            <person name="Debarbieux L."/>
            <person name="Koszul R."/>
        </authorList>
    </citation>
    <scope>NUCLEOTIDE SEQUENCE [LARGE SCALE GENOMIC DNA]</scope>
    <source>
        <strain evidence="3 5">KB18</strain>
    </source>
</reference>
<dbReference type="KEGG" id="amur:ADH66_08340"/>
<reference evidence="4" key="2">
    <citation type="submission" date="2017-05" db="EMBL/GenBank/DDBJ databases">
        <title>Improved OligoMM genomes.</title>
        <authorList>
            <person name="Garzetti D."/>
        </authorList>
    </citation>
    <scope>NUCLEOTIDE SEQUENCE [LARGE SCALE GENOMIC DNA]</scope>
    <source>
        <strain evidence="4">KB18</strain>
    </source>
</reference>
<evidence type="ECO:0000313" key="2">
    <source>
        <dbReference type="EMBL" id="ASB40670.1"/>
    </source>
</evidence>
<organism evidence="3 5">
    <name type="scientific">Acutalibacter muris</name>
    <dbReference type="NCBI Taxonomy" id="1796620"/>
    <lineage>
        <taxon>Bacteria</taxon>
        <taxon>Bacillati</taxon>
        <taxon>Bacillota</taxon>
        <taxon>Clostridia</taxon>
        <taxon>Eubacteriales</taxon>
        <taxon>Acutalibacteraceae</taxon>
        <taxon>Acutalibacter</taxon>
    </lineage>
</organism>
<accession>A0A1Z2XQF9</accession>
<evidence type="ECO:0000259" key="1">
    <source>
        <dbReference type="Pfam" id="PF13649"/>
    </source>
</evidence>
<dbReference type="Gene3D" id="3.40.50.150">
    <property type="entry name" value="Vaccinia Virus protein VP39"/>
    <property type="match status" value="1"/>
</dbReference>
<dbReference type="EMBL" id="CP021422">
    <property type="protein sequence ID" value="ASB40670.1"/>
    <property type="molecule type" value="Genomic_DNA"/>
</dbReference>
<dbReference type="EMBL" id="CP065321">
    <property type="protein sequence ID" value="QQR29945.1"/>
    <property type="molecule type" value="Genomic_DNA"/>
</dbReference>
<dbReference type="AlphaFoldDB" id="A0A1Z2XQF9"/>
<evidence type="ECO:0000313" key="3">
    <source>
        <dbReference type="EMBL" id="QQR29945.1"/>
    </source>
</evidence>
<dbReference type="GO" id="GO:0008168">
    <property type="term" value="F:methyltransferase activity"/>
    <property type="evidence" value="ECO:0007669"/>
    <property type="project" value="UniProtKB-KW"/>
</dbReference>
<feature type="domain" description="Methyltransferase" evidence="1">
    <location>
        <begin position="46"/>
        <end position="141"/>
    </location>
</feature>
<evidence type="ECO:0000313" key="5">
    <source>
        <dbReference type="Proteomes" id="UP000596035"/>
    </source>
</evidence>
<name>A0A1Z2XQF9_9FIRM</name>
<keyword evidence="3" id="KW-0808">Transferase</keyword>
<gene>
    <name evidence="2" type="ORF">ADH66_08340</name>
    <name evidence="3" type="ORF">I5Q82_18375</name>
</gene>
<keyword evidence="3" id="KW-0489">Methyltransferase</keyword>
<evidence type="ECO:0000313" key="4">
    <source>
        <dbReference type="Proteomes" id="UP000196710"/>
    </source>
</evidence>
<dbReference type="SUPFAM" id="SSF53335">
    <property type="entry name" value="S-adenosyl-L-methionine-dependent methyltransferases"/>
    <property type="match status" value="1"/>
</dbReference>